<dbReference type="EMBL" id="JARBJD010000049">
    <property type="protein sequence ID" value="KAK2957080.1"/>
    <property type="molecule type" value="Genomic_DNA"/>
</dbReference>
<keyword evidence="2" id="KW-1185">Reference proteome</keyword>
<name>A0ABQ9Y005_9EUKA</name>
<dbReference type="Proteomes" id="UP001281761">
    <property type="component" value="Unassembled WGS sequence"/>
</dbReference>
<dbReference type="PANTHER" id="PTHR21255:SF7">
    <property type="entry name" value="DYNEIN LIGHT CHAIN TCTEX-TYPE PROTEIN 2B"/>
    <property type="match status" value="1"/>
</dbReference>
<evidence type="ECO:0000313" key="1">
    <source>
        <dbReference type="EMBL" id="KAK2957080.1"/>
    </source>
</evidence>
<evidence type="ECO:0000313" key="2">
    <source>
        <dbReference type="Proteomes" id="UP001281761"/>
    </source>
</evidence>
<proteinExistence type="predicted"/>
<protein>
    <submittedName>
        <fullName evidence="1">Uncharacterized protein</fullName>
    </submittedName>
</protein>
<dbReference type="InterPro" id="IPR038586">
    <property type="entry name" value="Tctex-1-like_sf"/>
</dbReference>
<sequence>MEEEGKNITYENTYRMTPEQREKFKFNKIEESTQAIVDGIMKDAKSVELECSSLSKKVSDAVISSIVDMINTPKDEKGQDAADGTPVDYRYKVAIQTTVGEIQDQGVRISSRCLWDPQFDMSISVYCNAQGKYCSVIIFCIYFQ</sequence>
<gene>
    <name evidence="1" type="ORF">BLNAU_7910</name>
</gene>
<dbReference type="InterPro" id="IPR005334">
    <property type="entry name" value="Tctex-1-like"/>
</dbReference>
<dbReference type="PANTHER" id="PTHR21255">
    <property type="entry name" value="T-COMPLEX-ASSOCIATED-TESTIS-EXPRESSED 1/ DYNEIN LIGHT CHAIN"/>
    <property type="match status" value="1"/>
</dbReference>
<accession>A0ABQ9Y005</accession>
<dbReference type="Gene3D" id="3.30.1140.40">
    <property type="entry name" value="Tctex-1"/>
    <property type="match status" value="1"/>
</dbReference>
<comment type="caution">
    <text evidence="1">The sequence shown here is derived from an EMBL/GenBank/DDBJ whole genome shotgun (WGS) entry which is preliminary data.</text>
</comment>
<reference evidence="1 2" key="1">
    <citation type="journal article" date="2022" name="bioRxiv">
        <title>Genomics of Preaxostyla Flagellates Illuminates Evolutionary Transitions and the Path Towards Mitochondrial Loss.</title>
        <authorList>
            <person name="Novak L.V.F."/>
            <person name="Treitli S.C."/>
            <person name="Pyrih J."/>
            <person name="Halakuc P."/>
            <person name="Pipaliya S.V."/>
            <person name="Vacek V."/>
            <person name="Brzon O."/>
            <person name="Soukal P."/>
            <person name="Eme L."/>
            <person name="Dacks J.B."/>
            <person name="Karnkowska A."/>
            <person name="Elias M."/>
            <person name="Hampl V."/>
        </authorList>
    </citation>
    <scope>NUCLEOTIDE SEQUENCE [LARGE SCALE GENOMIC DNA]</scope>
    <source>
        <strain evidence="1">NAU3</strain>
        <tissue evidence="1">Gut</tissue>
    </source>
</reference>
<dbReference type="Pfam" id="PF03645">
    <property type="entry name" value="Tctex-1"/>
    <property type="match status" value="1"/>
</dbReference>
<organism evidence="1 2">
    <name type="scientific">Blattamonas nauphoetae</name>
    <dbReference type="NCBI Taxonomy" id="2049346"/>
    <lineage>
        <taxon>Eukaryota</taxon>
        <taxon>Metamonada</taxon>
        <taxon>Preaxostyla</taxon>
        <taxon>Oxymonadida</taxon>
        <taxon>Blattamonas</taxon>
    </lineage>
</organism>